<name>W7BPU3_9LIST</name>
<organism evidence="1 2">
    <name type="scientific">Listeria grandensis FSL F6-0971</name>
    <dbReference type="NCBI Taxonomy" id="1265819"/>
    <lineage>
        <taxon>Bacteria</taxon>
        <taxon>Bacillati</taxon>
        <taxon>Bacillota</taxon>
        <taxon>Bacilli</taxon>
        <taxon>Bacillales</taxon>
        <taxon>Listeriaceae</taxon>
        <taxon>Listeria</taxon>
    </lineage>
</organism>
<proteinExistence type="predicted"/>
<reference evidence="1 2" key="1">
    <citation type="journal article" date="2014" name="Int. J. Syst. Evol. Microbiol.">
        <title>Listeria floridensis sp. nov., Listeria aquatica sp. nov., Listeria cornellensis sp. nov., Listeria riparia sp. nov. and Listeria grandensis sp. nov., from agricultural and natural environments.</title>
        <authorList>
            <person name="den Bakker H.C."/>
            <person name="Warchocki S."/>
            <person name="Wright E.M."/>
            <person name="Allred A.F."/>
            <person name="Ahlstrom C."/>
            <person name="Manuel C.S."/>
            <person name="Stasiewicz M.J."/>
            <person name="Burrell A."/>
            <person name="Roof S."/>
            <person name="Strawn L."/>
            <person name="Fortes E.D."/>
            <person name="Nightingale K.K."/>
            <person name="Kephart D."/>
            <person name="Wiedmann M."/>
        </authorList>
    </citation>
    <scope>NUCLEOTIDE SEQUENCE [LARGE SCALE GENOMIC DNA]</scope>
    <source>
        <strain evidence="2">FSL F6-971</strain>
    </source>
</reference>
<dbReference type="InterPro" id="IPR011990">
    <property type="entry name" value="TPR-like_helical_dom_sf"/>
</dbReference>
<evidence type="ECO:0000313" key="2">
    <source>
        <dbReference type="Proteomes" id="UP000019253"/>
    </source>
</evidence>
<dbReference type="Proteomes" id="UP000019253">
    <property type="component" value="Unassembled WGS sequence"/>
</dbReference>
<accession>W7BPU3</accession>
<dbReference type="STRING" id="1265819.PGRAN_00435"/>
<dbReference type="PATRIC" id="fig|1265819.5.peg.84"/>
<dbReference type="EMBL" id="AODD01000001">
    <property type="protein sequence ID" value="EUJ25156.1"/>
    <property type="molecule type" value="Genomic_DNA"/>
</dbReference>
<dbReference type="AlphaFoldDB" id="W7BPU3"/>
<gene>
    <name evidence="1" type="ORF">PGRAN_00435</name>
</gene>
<evidence type="ECO:0000313" key="1">
    <source>
        <dbReference type="EMBL" id="EUJ25156.1"/>
    </source>
</evidence>
<protein>
    <submittedName>
        <fullName evidence="1">Uncharacterized protein</fullName>
    </submittedName>
</protein>
<dbReference type="OrthoDB" id="193829at2"/>
<comment type="caution">
    <text evidence="1">The sequence shown here is derived from an EMBL/GenBank/DDBJ whole genome shotgun (WGS) entry which is preliminary data.</text>
</comment>
<keyword evidence="2" id="KW-1185">Reference proteome</keyword>
<sequence length="52" mass="5922">MFASMALYNKQNYKEAMQLAIKIIGETSSDPTVMAYKKAIINYSEDLDAVWD</sequence>
<dbReference type="Gene3D" id="1.25.40.10">
    <property type="entry name" value="Tetratricopeptide repeat domain"/>
    <property type="match status" value="1"/>
</dbReference>
<dbReference type="RefSeq" id="WP_159101096.1">
    <property type="nucleotide sequence ID" value="NZ_AODD01000001.1"/>
</dbReference>